<protein>
    <submittedName>
        <fullName evidence="2">Uncharacterized protein</fullName>
    </submittedName>
</protein>
<evidence type="ECO:0000313" key="3">
    <source>
        <dbReference type="Proteomes" id="UP000726737"/>
    </source>
</evidence>
<keyword evidence="3" id="KW-1185">Reference proteome</keyword>
<name>A0A9P6TX09_9FUNG</name>
<dbReference type="EMBL" id="JAAAJA010000716">
    <property type="protein sequence ID" value="KAG0250182.1"/>
    <property type="molecule type" value="Genomic_DNA"/>
</dbReference>
<feature type="region of interest" description="Disordered" evidence="1">
    <location>
        <begin position="357"/>
        <end position="380"/>
    </location>
</feature>
<feature type="region of interest" description="Disordered" evidence="1">
    <location>
        <begin position="129"/>
        <end position="185"/>
    </location>
</feature>
<feature type="compositionally biased region" description="Polar residues" evidence="1">
    <location>
        <begin position="542"/>
        <end position="554"/>
    </location>
</feature>
<proteinExistence type="predicted"/>
<gene>
    <name evidence="2" type="ORF">BG011_008585</name>
</gene>
<reference evidence="2" key="1">
    <citation type="journal article" date="2020" name="Fungal Divers.">
        <title>Resolving the Mortierellaceae phylogeny through synthesis of multi-gene phylogenetics and phylogenomics.</title>
        <authorList>
            <person name="Vandepol N."/>
            <person name="Liber J."/>
            <person name="Desiro A."/>
            <person name="Na H."/>
            <person name="Kennedy M."/>
            <person name="Barry K."/>
            <person name="Grigoriev I.V."/>
            <person name="Miller A.N."/>
            <person name="O'Donnell K."/>
            <person name="Stajich J.E."/>
            <person name="Bonito G."/>
        </authorList>
    </citation>
    <scope>NUCLEOTIDE SEQUENCE</scope>
    <source>
        <strain evidence="2">KOD948</strain>
    </source>
</reference>
<organism evidence="2 3">
    <name type="scientific">Mortierella polycephala</name>
    <dbReference type="NCBI Taxonomy" id="41804"/>
    <lineage>
        <taxon>Eukaryota</taxon>
        <taxon>Fungi</taxon>
        <taxon>Fungi incertae sedis</taxon>
        <taxon>Mucoromycota</taxon>
        <taxon>Mortierellomycotina</taxon>
        <taxon>Mortierellomycetes</taxon>
        <taxon>Mortierellales</taxon>
        <taxon>Mortierellaceae</taxon>
        <taxon>Mortierella</taxon>
    </lineage>
</organism>
<accession>A0A9P6TX09</accession>
<sequence length="566" mass="64485">MVHHKFKAFRDNNPDLSAICHVDFFYSAPDLSKADACHIWLSCLTEMAKDADPATKASMALLKEKYLKDKKNGNLRRYWDRRKLEQEAEKSQNEATMQTAITVNRTATRVVQSAEKQVNGHLEKIDSSVFSDDESSGQAAVRTSSVSSSSSLSTLSSTALSSPKKRKRSTMDGGSMSTRIEDGGESLLKSRKERFAAMDPSRFWKLRSGRTVEEILYISSLNMDANFKMRSYTIDFGCERTKAAFSDDEWMEMEELNDFQLPKLPESTERYLRDVRKALIKGQHVASVPVPEEDRYACELMLRAFLSWTQLYISKPCPFGNKDLSESFWCREAWPIMKVLLADVDGLTMIDGEKAGLESGKRRNTGRKVDTETPAPHKQDGRKVNLVARDTTDSRDWFIVESLKEWDEVSTKFLRELDVTLFKELHLIASHRLQEQPHSRFREQARFFSIYSGGRGFKTMEMRNCPFSSYTMLVHLYDSHLLPSTTGIWKQQAQGLAHLLQVRACAIATVRMYEACFNEETEDDSEEEEEEDDSDGEWLYDLSSNSVFDDTLGSSPIDAASSAFYS</sequence>
<evidence type="ECO:0000313" key="2">
    <source>
        <dbReference type="EMBL" id="KAG0250182.1"/>
    </source>
</evidence>
<dbReference type="OrthoDB" id="2427805at2759"/>
<evidence type="ECO:0000256" key="1">
    <source>
        <dbReference type="SAM" id="MobiDB-lite"/>
    </source>
</evidence>
<feature type="region of interest" description="Disordered" evidence="1">
    <location>
        <begin position="519"/>
        <end position="566"/>
    </location>
</feature>
<comment type="caution">
    <text evidence="2">The sequence shown here is derived from an EMBL/GenBank/DDBJ whole genome shotgun (WGS) entry which is preliminary data.</text>
</comment>
<dbReference type="Proteomes" id="UP000726737">
    <property type="component" value="Unassembled WGS sequence"/>
</dbReference>
<feature type="compositionally biased region" description="Low complexity" evidence="1">
    <location>
        <begin position="143"/>
        <end position="162"/>
    </location>
</feature>
<feature type="compositionally biased region" description="Acidic residues" evidence="1">
    <location>
        <begin position="519"/>
        <end position="538"/>
    </location>
</feature>
<dbReference type="AlphaFoldDB" id="A0A9P6TX09"/>